<dbReference type="Gene3D" id="3.40.50.1820">
    <property type="entry name" value="alpha/beta hydrolase"/>
    <property type="match status" value="1"/>
</dbReference>
<dbReference type="SUPFAM" id="SSF53474">
    <property type="entry name" value="alpha/beta-Hydrolases"/>
    <property type="match status" value="1"/>
</dbReference>
<dbReference type="PANTHER" id="PTHR45908">
    <property type="entry name" value="PROTEIN CBG11750-RELATED"/>
    <property type="match status" value="1"/>
</dbReference>
<reference evidence="3 4" key="2">
    <citation type="journal article" date="2019" name="G3 (Bethesda)">
        <title>Hybrid Assembly of the Genome of the Entomopathogenic Nematode Steinernema carpocapsae Identifies the X-Chromosome.</title>
        <authorList>
            <person name="Serra L."/>
            <person name="Macchietto M."/>
            <person name="Macias-Munoz A."/>
            <person name="McGill C.J."/>
            <person name="Rodriguez I.M."/>
            <person name="Rodriguez B."/>
            <person name="Murad R."/>
            <person name="Mortazavi A."/>
        </authorList>
    </citation>
    <scope>NUCLEOTIDE SEQUENCE [LARGE SCALE GENOMIC DNA]</scope>
    <source>
        <strain evidence="3 4">ALL</strain>
    </source>
</reference>
<reference evidence="3 4" key="1">
    <citation type="journal article" date="2015" name="Genome Biol.">
        <title>Comparative genomics of Steinernema reveals deeply conserved gene regulatory networks.</title>
        <authorList>
            <person name="Dillman A.R."/>
            <person name="Macchietto M."/>
            <person name="Porter C.F."/>
            <person name="Rogers A."/>
            <person name="Williams B."/>
            <person name="Antoshechkin I."/>
            <person name="Lee M.M."/>
            <person name="Goodwin Z."/>
            <person name="Lu X."/>
            <person name="Lewis E.E."/>
            <person name="Goodrich-Blair H."/>
            <person name="Stock S.P."/>
            <person name="Adams B.J."/>
            <person name="Sternberg P.W."/>
            <person name="Mortazavi A."/>
        </authorList>
    </citation>
    <scope>NUCLEOTIDE SEQUENCE [LARGE SCALE GENOMIC DNA]</scope>
    <source>
        <strain evidence="3 4">ALL</strain>
    </source>
</reference>
<dbReference type="InterPro" id="IPR002921">
    <property type="entry name" value="Fungal_lipase-type"/>
</dbReference>
<comment type="caution">
    <text evidence="3">The sequence shown here is derived from an EMBL/GenBank/DDBJ whole genome shotgun (WGS) entry which is preliminary data.</text>
</comment>
<dbReference type="InterPro" id="IPR029058">
    <property type="entry name" value="AB_hydrolase_fold"/>
</dbReference>
<dbReference type="CDD" id="cd00519">
    <property type="entry name" value="Lipase_3"/>
    <property type="match status" value="1"/>
</dbReference>
<dbReference type="OrthoDB" id="438440at2759"/>
<accession>A0A4U5NI41</accession>
<keyword evidence="4" id="KW-1185">Reference proteome</keyword>
<dbReference type="GO" id="GO:0006629">
    <property type="term" value="P:lipid metabolic process"/>
    <property type="evidence" value="ECO:0007669"/>
    <property type="project" value="InterPro"/>
</dbReference>
<proteinExistence type="predicted"/>
<evidence type="ECO:0000259" key="2">
    <source>
        <dbReference type="Pfam" id="PF01764"/>
    </source>
</evidence>
<organism evidence="3 4">
    <name type="scientific">Steinernema carpocapsae</name>
    <name type="common">Entomopathogenic nematode</name>
    <dbReference type="NCBI Taxonomy" id="34508"/>
    <lineage>
        <taxon>Eukaryota</taxon>
        <taxon>Metazoa</taxon>
        <taxon>Ecdysozoa</taxon>
        <taxon>Nematoda</taxon>
        <taxon>Chromadorea</taxon>
        <taxon>Rhabditida</taxon>
        <taxon>Tylenchina</taxon>
        <taxon>Panagrolaimomorpha</taxon>
        <taxon>Strongyloidoidea</taxon>
        <taxon>Steinernematidae</taxon>
        <taxon>Steinernema</taxon>
    </lineage>
</organism>
<feature type="signal peptide" evidence="1">
    <location>
        <begin position="1"/>
        <end position="19"/>
    </location>
</feature>
<dbReference type="EMBL" id="AZBU02000004">
    <property type="protein sequence ID" value="TKR82331.1"/>
    <property type="molecule type" value="Genomic_DNA"/>
</dbReference>
<dbReference type="AlphaFoldDB" id="A0A4U5NI41"/>
<dbReference type="STRING" id="34508.A0A4U5NI41"/>
<dbReference type="PANTHER" id="PTHR45908:SF5">
    <property type="entry name" value="FUNGAL LIPASE-LIKE DOMAIN-CONTAINING PROTEIN"/>
    <property type="match status" value="1"/>
</dbReference>
<evidence type="ECO:0000313" key="4">
    <source>
        <dbReference type="Proteomes" id="UP000298663"/>
    </source>
</evidence>
<name>A0A4U5NI41_STECR</name>
<sequence>MRIRVESLLLLAFVALARADLDAYEYDDEVARLMLKLSAAAYNSRPEFCLAKLMPAEQDWRIFDQKEMPCDIKGNTCALYVSVSKIQRRLIVSFRGTVGKEQLDEETFESLQPDNDWYGMGLIDRYFYYALNQTWPYVESALAHPEFHQYHVTFTGYSLGGALASLASVKTVKLDFRPMYHVSLVTFGQPRVGNSIFANNHNRYVPNSYRIVHNADIVPHLPPCRDDGPYGCSRHDLNRAYHHGTEVWYKNDMSPGSNFMICTRSDEDEHCSNSFGTKYTANDHLHYFGHKVSSYGINNCTDVLGESGNNGMGMQKASLVTAVFSVIVAVLFM</sequence>
<feature type="domain" description="Fungal lipase-type" evidence="2">
    <location>
        <begin position="91"/>
        <end position="225"/>
    </location>
</feature>
<evidence type="ECO:0000256" key="1">
    <source>
        <dbReference type="SAM" id="SignalP"/>
    </source>
</evidence>
<feature type="chain" id="PRO_5020414516" description="Fungal lipase-type domain-containing protein" evidence="1">
    <location>
        <begin position="20"/>
        <end position="333"/>
    </location>
</feature>
<evidence type="ECO:0000313" key="3">
    <source>
        <dbReference type="EMBL" id="TKR82331.1"/>
    </source>
</evidence>
<dbReference type="Pfam" id="PF01764">
    <property type="entry name" value="Lipase_3"/>
    <property type="match status" value="1"/>
</dbReference>
<gene>
    <name evidence="3" type="ORF">L596_016071</name>
</gene>
<protein>
    <recommendedName>
        <fullName evidence="2">Fungal lipase-type domain-containing protein</fullName>
    </recommendedName>
</protein>
<keyword evidence="1" id="KW-0732">Signal</keyword>
<dbReference type="Proteomes" id="UP000298663">
    <property type="component" value="Unassembled WGS sequence"/>
</dbReference>